<dbReference type="SUPFAM" id="SSF52540">
    <property type="entry name" value="P-loop containing nucleoside triphosphate hydrolases"/>
    <property type="match status" value="1"/>
</dbReference>
<dbReference type="GO" id="GO:0003677">
    <property type="term" value="F:DNA binding"/>
    <property type="evidence" value="ECO:0007669"/>
    <property type="project" value="InterPro"/>
</dbReference>
<accession>J9GTQ4</accession>
<dbReference type="InterPro" id="IPR050238">
    <property type="entry name" value="DNA_Rep/Repair_Clamp_Loader"/>
</dbReference>
<keyword evidence="5" id="KW-0862">Zinc</keyword>
<keyword evidence="6" id="KW-0067">ATP-binding</keyword>
<keyword evidence="7" id="KW-0239">DNA-directed DNA polymerase</keyword>
<dbReference type="NCBIfam" id="NF011531">
    <property type="entry name" value="PRK14971.1"/>
    <property type="match status" value="1"/>
</dbReference>
<dbReference type="AlphaFoldDB" id="J9GTQ4"/>
<dbReference type="GO" id="GO:0006261">
    <property type="term" value="P:DNA-templated DNA replication"/>
    <property type="evidence" value="ECO:0007669"/>
    <property type="project" value="TreeGrafter"/>
</dbReference>
<evidence type="ECO:0000256" key="1">
    <source>
        <dbReference type="ARBA" id="ARBA00006360"/>
    </source>
</evidence>
<dbReference type="GO" id="GO:0005524">
    <property type="term" value="F:ATP binding"/>
    <property type="evidence" value="ECO:0007669"/>
    <property type="project" value="UniProtKB-KW"/>
</dbReference>
<evidence type="ECO:0000256" key="8">
    <source>
        <dbReference type="ARBA" id="ARBA00049244"/>
    </source>
</evidence>
<dbReference type="EC" id="2.7.7.7" evidence="2"/>
<dbReference type="FunFam" id="3.40.50.300:FF:000014">
    <property type="entry name" value="DNA polymerase III subunit gamma/tau"/>
    <property type="match status" value="1"/>
</dbReference>
<reference evidence="11" key="1">
    <citation type="journal article" date="2012" name="PLoS ONE">
        <title>Gene sets for utilization of primary and secondary nutrition supplies in the distal gut of endangered iberian lynx.</title>
        <authorList>
            <person name="Alcaide M."/>
            <person name="Messina E."/>
            <person name="Richter M."/>
            <person name="Bargiela R."/>
            <person name="Peplies J."/>
            <person name="Huws S.A."/>
            <person name="Newbold C.J."/>
            <person name="Golyshin P.N."/>
            <person name="Simon M.A."/>
            <person name="Lopez G."/>
            <person name="Yakimov M.M."/>
            <person name="Ferrer M."/>
        </authorList>
    </citation>
    <scope>NUCLEOTIDE SEQUENCE</scope>
</reference>
<dbReference type="SMART" id="SM00382">
    <property type="entry name" value="AAA"/>
    <property type="match status" value="1"/>
</dbReference>
<dbReference type="CDD" id="cd18137">
    <property type="entry name" value="HLD_clamp_pol_III_gamma_tau"/>
    <property type="match status" value="1"/>
</dbReference>
<organism evidence="11">
    <name type="scientific">gut metagenome</name>
    <dbReference type="NCBI Taxonomy" id="749906"/>
    <lineage>
        <taxon>unclassified sequences</taxon>
        <taxon>metagenomes</taxon>
        <taxon>organismal metagenomes</taxon>
    </lineage>
</organism>
<evidence type="ECO:0000256" key="7">
    <source>
        <dbReference type="ARBA" id="ARBA00022932"/>
    </source>
</evidence>
<dbReference type="PANTHER" id="PTHR11669">
    <property type="entry name" value="REPLICATION FACTOR C / DNA POLYMERASE III GAMMA-TAU SUBUNIT"/>
    <property type="match status" value="1"/>
</dbReference>
<dbReference type="Gene3D" id="1.10.8.60">
    <property type="match status" value="1"/>
</dbReference>
<name>J9GTQ4_9ZZZZ</name>
<feature type="domain" description="AAA+ ATPase" evidence="10">
    <location>
        <begin position="46"/>
        <end position="189"/>
    </location>
</feature>
<dbReference type="Gene3D" id="1.20.272.10">
    <property type="match status" value="1"/>
</dbReference>
<dbReference type="GO" id="GO:0046872">
    <property type="term" value="F:metal ion binding"/>
    <property type="evidence" value="ECO:0007669"/>
    <property type="project" value="UniProtKB-KW"/>
</dbReference>
<proteinExistence type="inferred from homology"/>
<gene>
    <name evidence="11" type="ORF">EVA_05801</name>
</gene>
<dbReference type="InterPro" id="IPR003593">
    <property type="entry name" value="AAA+_ATPase"/>
</dbReference>
<evidence type="ECO:0000256" key="6">
    <source>
        <dbReference type="ARBA" id="ARBA00022840"/>
    </source>
</evidence>
<dbReference type="EMBL" id="AMCI01001261">
    <property type="protein sequence ID" value="EJX06103.1"/>
    <property type="molecule type" value="Genomic_DNA"/>
</dbReference>
<protein>
    <recommendedName>
        <fullName evidence="2">DNA-directed DNA polymerase</fullName>
        <ecNumber evidence="2">2.7.7.7</ecNumber>
    </recommendedName>
</protein>
<dbReference type="PRINTS" id="PR00300">
    <property type="entry name" value="CLPPROTEASEA"/>
</dbReference>
<keyword evidence="3" id="KW-0479">Metal-binding</keyword>
<feature type="region of interest" description="Disordered" evidence="9">
    <location>
        <begin position="397"/>
        <end position="469"/>
    </location>
</feature>
<evidence type="ECO:0000256" key="2">
    <source>
        <dbReference type="ARBA" id="ARBA00012417"/>
    </source>
</evidence>
<evidence type="ECO:0000256" key="5">
    <source>
        <dbReference type="ARBA" id="ARBA00022833"/>
    </source>
</evidence>
<feature type="compositionally biased region" description="Polar residues" evidence="9">
    <location>
        <begin position="405"/>
        <end position="421"/>
    </location>
</feature>
<dbReference type="Pfam" id="PF22608">
    <property type="entry name" value="DNAX_ATPase_lid"/>
    <property type="match status" value="1"/>
</dbReference>
<comment type="similarity">
    <text evidence="1">Belongs to the DnaX/STICHEL family.</text>
</comment>
<evidence type="ECO:0000313" key="11">
    <source>
        <dbReference type="EMBL" id="EJX06103.1"/>
    </source>
</evidence>
<comment type="catalytic activity">
    <reaction evidence="8">
        <text>DNA(n) + a 2'-deoxyribonucleoside 5'-triphosphate = DNA(n+1) + diphosphate</text>
        <dbReference type="Rhea" id="RHEA:22508"/>
        <dbReference type="Rhea" id="RHEA-COMP:17339"/>
        <dbReference type="Rhea" id="RHEA-COMP:17340"/>
        <dbReference type="ChEBI" id="CHEBI:33019"/>
        <dbReference type="ChEBI" id="CHEBI:61560"/>
        <dbReference type="ChEBI" id="CHEBI:173112"/>
        <dbReference type="EC" id="2.7.7.7"/>
    </reaction>
</comment>
<dbReference type="InterPro" id="IPR045085">
    <property type="entry name" value="HLD_clamp_pol_III_gamma_tau"/>
</dbReference>
<dbReference type="CDD" id="cd00009">
    <property type="entry name" value="AAA"/>
    <property type="match status" value="1"/>
</dbReference>
<dbReference type="GO" id="GO:0009360">
    <property type="term" value="C:DNA polymerase III complex"/>
    <property type="evidence" value="ECO:0007669"/>
    <property type="project" value="InterPro"/>
</dbReference>
<dbReference type="NCBIfam" id="NF004046">
    <property type="entry name" value="PRK05563.1"/>
    <property type="match status" value="1"/>
</dbReference>
<evidence type="ECO:0000256" key="9">
    <source>
        <dbReference type="SAM" id="MobiDB-lite"/>
    </source>
</evidence>
<dbReference type="Pfam" id="PF13177">
    <property type="entry name" value="DNA_pol3_delta2"/>
    <property type="match status" value="1"/>
</dbReference>
<dbReference type="InterPro" id="IPR027417">
    <property type="entry name" value="P-loop_NTPase"/>
</dbReference>
<evidence type="ECO:0000256" key="3">
    <source>
        <dbReference type="ARBA" id="ARBA00022723"/>
    </source>
</evidence>
<dbReference type="FunFam" id="1.10.8.60:FF:000013">
    <property type="entry name" value="DNA polymerase III subunit gamma/tau"/>
    <property type="match status" value="1"/>
</dbReference>
<keyword evidence="7" id="KW-0808">Transferase</keyword>
<evidence type="ECO:0000259" key="10">
    <source>
        <dbReference type="SMART" id="SM00382"/>
    </source>
</evidence>
<dbReference type="InterPro" id="IPR008921">
    <property type="entry name" value="DNA_pol3_clamp-load_cplx_C"/>
</dbReference>
<dbReference type="PANTHER" id="PTHR11669:SF0">
    <property type="entry name" value="PROTEIN STICHEL-LIKE 2"/>
    <property type="match status" value="1"/>
</dbReference>
<dbReference type="SUPFAM" id="SSF48019">
    <property type="entry name" value="post-AAA+ oligomerization domain-like"/>
    <property type="match status" value="1"/>
</dbReference>
<dbReference type="NCBIfam" id="TIGR01128">
    <property type="entry name" value="holA"/>
    <property type="match status" value="1"/>
</dbReference>
<evidence type="ECO:0000256" key="4">
    <source>
        <dbReference type="ARBA" id="ARBA00022741"/>
    </source>
</evidence>
<feature type="compositionally biased region" description="Low complexity" evidence="9">
    <location>
        <begin position="426"/>
        <end position="461"/>
    </location>
</feature>
<comment type="caution">
    <text evidence="11">The sequence shown here is derived from an EMBL/GenBank/DDBJ whole genome shotgun (WGS) entry which is preliminary data.</text>
</comment>
<dbReference type="InterPro" id="IPR005790">
    <property type="entry name" value="DNA_polIII_delta"/>
</dbReference>
<dbReference type="Gene3D" id="3.40.50.300">
    <property type="entry name" value="P-loop containing nucleotide triphosphate hydrolases"/>
    <property type="match status" value="1"/>
</dbReference>
<keyword evidence="7" id="KW-0548">Nucleotidyltransferase</keyword>
<keyword evidence="4" id="KW-0547">Nucleotide-binding</keyword>
<dbReference type="NCBIfam" id="TIGR02397">
    <property type="entry name" value="dnaX_nterm"/>
    <property type="match status" value="1"/>
</dbReference>
<sequence>MRKQIIPLMENYIVSARKYRPATFESVVGQRVLTTTLKNAIATQKLAHAYLFCGPRGVGKTTCARIFAKTINCMTPTADGEACNQCESCVAFNEQRSYNIHELDAASNNSVDDIRQLVEQVRIPPQVGKYKVYIIDEVHMLSTSAFNAFLKTLEEPPHHAVFILATTEKHKILPTILSRCQIYDFNRISVEDTVNHLMYVAAKEGITAEPEALNVIAMKADGGMRDALSIFDQVVSFTGGNITYKSVIDNLNVLDYEYYFRLTDSFLANKVSDALLLFNDILNKGFDGSHFITGLSSHFRDLLVAKDAVTLPLLQVGAGIRQRYQEQAQNCPLPFIYKAMKLCNDCDLNYRVSKNKRLLVELTLIQLAQLTVEGEEPSGGRSPKNVIKPIFNQPVAQGTSVGGTPVQQGSHSVPQSPTPVSHSVGPVVSEQSPRPVSPQQPVSSVAATSSFTSSVVSPSQSGKEEGHKVPVMNLSSLGVSIKHPQRGQEEKKGLSVSSSSASYAVQEEDLMFNERDLDYYWREYATQLPKEQDALSKRMLMLHPSLLKNSTTFEVVVDNEMAAKDFVALIPELQQYLSKRLKNKKVAMQVRVSEDSEAARPVGRVEKFQMMAQKNQALLQLKDTFGLELY</sequence>
<dbReference type="InterPro" id="IPR012763">
    <property type="entry name" value="DNA_pol_III_sug/sutau_N"/>
</dbReference>
<dbReference type="InterPro" id="IPR001270">
    <property type="entry name" value="ClpA/B"/>
</dbReference>
<dbReference type="GO" id="GO:0003887">
    <property type="term" value="F:DNA-directed DNA polymerase activity"/>
    <property type="evidence" value="ECO:0007669"/>
    <property type="project" value="UniProtKB-KW"/>
</dbReference>